<dbReference type="GO" id="GO:0003677">
    <property type="term" value="F:DNA binding"/>
    <property type="evidence" value="ECO:0007669"/>
    <property type="project" value="UniProtKB-KW"/>
</dbReference>
<comment type="caution">
    <text evidence="7">The sequence shown here is derived from an EMBL/GenBank/DDBJ whole genome shotgun (WGS) entry which is preliminary data.</text>
</comment>
<dbReference type="GO" id="GO:0003700">
    <property type="term" value="F:DNA-binding transcription factor activity"/>
    <property type="evidence" value="ECO:0007669"/>
    <property type="project" value="InterPro"/>
</dbReference>
<dbReference type="InterPro" id="IPR016177">
    <property type="entry name" value="DNA-bd_dom_sf"/>
</dbReference>
<name>A0AAD8HIB9_9APIA</name>
<keyword evidence="2" id="KW-0805">Transcription regulation</keyword>
<dbReference type="SUPFAM" id="SSF54171">
    <property type="entry name" value="DNA-binding domain"/>
    <property type="match status" value="1"/>
</dbReference>
<keyword evidence="4" id="KW-0804">Transcription</keyword>
<keyword evidence="8" id="KW-1185">Reference proteome</keyword>
<dbReference type="Gene3D" id="3.30.730.10">
    <property type="entry name" value="AP2/ERF domain"/>
    <property type="match status" value="1"/>
</dbReference>
<evidence type="ECO:0000259" key="6">
    <source>
        <dbReference type="PROSITE" id="PS51032"/>
    </source>
</evidence>
<proteinExistence type="predicted"/>
<protein>
    <recommendedName>
        <fullName evidence="6">AP2/ERF domain-containing protein</fullName>
    </recommendedName>
</protein>
<feature type="domain" description="AP2/ERF" evidence="6">
    <location>
        <begin position="179"/>
        <end position="220"/>
    </location>
</feature>
<dbReference type="InterPro" id="IPR036955">
    <property type="entry name" value="AP2/ERF_dom_sf"/>
</dbReference>
<dbReference type="AlphaFoldDB" id="A0AAD8HIB9"/>
<evidence type="ECO:0000256" key="4">
    <source>
        <dbReference type="ARBA" id="ARBA00023163"/>
    </source>
</evidence>
<dbReference type="CDD" id="cd00018">
    <property type="entry name" value="AP2"/>
    <property type="match status" value="1"/>
</dbReference>
<dbReference type="GO" id="GO:0005634">
    <property type="term" value="C:nucleus"/>
    <property type="evidence" value="ECO:0007669"/>
    <property type="project" value="UniProtKB-SubCell"/>
</dbReference>
<reference evidence="7" key="1">
    <citation type="submission" date="2023-02" db="EMBL/GenBank/DDBJ databases">
        <title>Genome of toxic invasive species Heracleum sosnowskyi carries increased number of genes despite the absence of recent whole-genome duplications.</title>
        <authorList>
            <person name="Schelkunov M."/>
            <person name="Shtratnikova V."/>
            <person name="Makarenko M."/>
            <person name="Klepikova A."/>
            <person name="Omelchenko D."/>
            <person name="Novikova G."/>
            <person name="Obukhova E."/>
            <person name="Bogdanov V."/>
            <person name="Penin A."/>
            <person name="Logacheva M."/>
        </authorList>
    </citation>
    <scope>NUCLEOTIDE SEQUENCE</scope>
    <source>
        <strain evidence="7">Hsosn_3</strain>
        <tissue evidence="7">Leaf</tissue>
    </source>
</reference>
<evidence type="ECO:0000313" key="7">
    <source>
        <dbReference type="EMBL" id="KAK1367852.1"/>
    </source>
</evidence>
<dbReference type="EMBL" id="JAUIZM010000008">
    <property type="protein sequence ID" value="KAK1367852.1"/>
    <property type="molecule type" value="Genomic_DNA"/>
</dbReference>
<gene>
    <name evidence="7" type="ORF">POM88_033944</name>
</gene>
<evidence type="ECO:0000256" key="5">
    <source>
        <dbReference type="ARBA" id="ARBA00023242"/>
    </source>
</evidence>
<dbReference type="PANTHER" id="PTHR31194">
    <property type="entry name" value="SHN SHINE , DNA BINDING / TRANSCRIPTION FACTOR"/>
    <property type="match status" value="1"/>
</dbReference>
<accession>A0AAD8HIB9</accession>
<dbReference type="PROSITE" id="PS51032">
    <property type="entry name" value="AP2_ERF"/>
    <property type="match status" value="1"/>
</dbReference>
<evidence type="ECO:0000256" key="1">
    <source>
        <dbReference type="ARBA" id="ARBA00004123"/>
    </source>
</evidence>
<sequence>MAKKNIRRCSNVKIQVGCGNQAPDKKNVRIWLGSYATQEEAAKVHQLKKMEHEKIKVESIAIDKNSVDDQEVGSARVEFDAKSLSDDRDAVAMEGIDNDDQALEDIVIDDQAMKAVDFNDQETVSVLKESKVENLFDDRDVRVNVVEFDDQVREVPDFTAKETGRDAIPLQSKQQVVTKIEGVRKRKSKWVAEIKHPKKKNVRIWLGSYATQEEASKVYQSKKREHEKLKLQAIAGKDKLIADQEVVSSHVESNAEPVSGDPNVRMEVFNFDDQAKKVVDFVHEKIVNIHKESNAAYSDDRDVTMSVVDSDDQATEIIHFDDKVERSLSRGIVVEQKAGDMLVQLGLILIDRYGHLLGQFSWIDDLSIV</sequence>
<dbReference type="SMART" id="SM00380">
    <property type="entry name" value="AP2"/>
    <property type="match status" value="1"/>
</dbReference>
<keyword evidence="3" id="KW-0238">DNA-binding</keyword>
<dbReference type="Proteomes" id="UP001237642">
    <property type="component" value="Unassembled WGS sequence"/>
</dbReference>
<dbReference type="PANTHER" id="PTHR31194:SF62">
    <property type="entry name" value="ETHYLENE-RESPONSIVE TRANSCRIPTION FACTOR ERF118"/>
    <property type="match status" value="1"/>
</dbReference>
<evidence type="ECO:0000256" key="3">
    <source>
        <dbReference type="ARBA" id="ARBA00023125"/>
    </source>
</evidence>
<evidence type="ECO:0000256" key="2">
    <source>
        <dbReference type="ARBA" id="ARBA00023015"/>
    </source>
</evidence>
<keyword evidence="5" id="KW-0539">Nucleus</keyword>
<dbReference type="InterPro" id="IPR050913">
    <property type="entry name" value="AP2/ERF_ERF"/>
</dbReference>
<dbReference type="InterPro" id="IPR001471">
    <property type="entry name" value="AP2/ERF_dom"/>
</dbReference>
<organism evidence="7 8">
    <name type="scientific">Heracleum sosnowskyi</name>
    <dbReference type="NCBI Taxonomy" id="360622"/>
    <lineage>
        <taxon>Eukaryota</taxon>
        <taxon>Viridiplantae</taxon>
        <taxon>Streptophyta</taxon>
        <taxon>Embryophyta</taxon>
        <taxon>Tracheophyta</taxon>
        <taxon>Spermatophyta</taxon>
        <taxon>Magnoliopsida</taxon>
        <taxon>eudicotyledons</taxon>
        <taxon>Gunneridae</taxon>
        <taxon>Pentapetalae</taxon>
        <taxon>asterids</taxon>
        <taxon>campanulids</taxon>
        <taxon>Apiales</taxon>
        <taxon>Apiaceae</taxon>
        <taxon>Apioideae</taxon>
        <taxon>apioid superclade</taxon>
        <taxon>Tordylieae</taxon>
        <taxon>Tordyliinae</taxon>
        <taxon>Heracleum</taxon>
    </lineage>
</organism>
<reference evidence="7" key="2">
    <citation type="submission" date="2023-05" db="EMBL/GenBank/DDBJ databases">
        <authorList>
            <person name="Schelkunov M.I."/>
        </authorList>
    </citation>
    <scope>NUCLEOTIDE SEQUENCE</scope>
    <source>
        <strain evidence="7">Hsosn_3</strain>
        <tissue evidence="7">Leaf</tissue>
    </source>
</reference>
<evidence type="ECO:0000313" key="8">
    <source>
        <dbReference type="Proteomes" id="UP001237642"/>
    </source>
</evidence>
<comment type="subcellular location">
    <subcellularLocation>
        <location evidence="1">Nucleus</location>
    </subcellularLocation>
</comment>